<dbReference type="CDD" id="cd02440">
    <property type="entry name" value="AdoMet_MTases"/>
    <property type="match status" value="1"/>
</dbReference>
<organism evidence="12 13">
    <name type="scientific">Dreissena polymorpha</name>
    <name type="common">Zebra mussel</name>
    <name type="synonym">Mytilus polymorpha</name>
    <dbReference type="NCBI Taxonomy" id="45954"/>
    <lineage>
        <taxon>Eukaryota</taxon>
        <taxon>Metazoa</taxon>
        <taxon>Spiralia</taxon>
        <taxon>Lophotrochozoa</taxon>
        <taxon>Mollusca</taxon>
        <taxon>Bivalvia</taxon>
        <taxon>Autobranchia</taxon>
        <taxon>Heteroconchia</taxon>
        <taxon>Euheterodonta</taxon>
        <taxon>Imparidentia</taxon>
        <taxon>Neoheterodontei</taxon>
        <taxon>Myida</taxon>
        <taxon>Dreissenoidea</taxon>
        <taxon>Dreissenidae</taxon>
        <taxon>Dreissena</taxon>
    </lineage>
</organism>
<evidence type="ECO:0000256" key="7">
    <source>
        <dbReference type="PIRSR" id="PIRSR015894-3"/>
    </source>
</evidence>
<sequence>MCDSSKRVSVALELSEDLPPYPVLQRWLAEPIKAVVVSTGLFLTNKKGYPVLSRSHQGFLRSLFKLDVQLILTGADRHPEKGVHSYQQYLDHLWQTQPTPDTVTQFAKGYEDYLQCPLQPLMDNLESQTYEIFEKDPIKYSQYQKAIYYALLDKIKPEEKETKSVVLMVVGAGRGPLVRASLAAAKQADRIISKVYAVEKNPNAVVTLENLKEELWGDKVDVVSCDMRHWEAPIRADILVSELLGSFGDNELSPECLDGAQRFLKDDGISIPCEYTSYLAPLQSSKLYNEVRASKDRDKPAESNFEMPYVVRLHNCQILAPPQPVFKFHHPNKAEVIDNSRFKSLEYHVENTAVLHGFAGYFDTMLYKDVYLSPCLQAHLIFQAHVYGHI</sequence>
<feature type="domain" description="PRMT5 oligomerisation" evidence="11">
    <location>
        <begin position="274"/>
        <end position="373"/>
    </location>
</feature>
<dbReference type="Proteomes" id="UP000828390">
    <property type="component" value="Unassembled WGS sequence"/>
</dbReference>
<feature type="binding site" evidence="6">
    <location>
        <position position="199"/>
    </location>
    <ligand>
        <name>S-adenosyl-L-methionine</name>
        <dbReference type="ChEBI" id="CHEBI:59789"/>
    </ligand>
</feature>
<keyword evidence="13" id="KW-1185">Reference proteome</keyword>
<evidence type="ECO:0000256" key="6">
    <source>
        <dbReference type="PIRSR" id="PIRSR015894-2"/>
    </source>
</evidence>
<dbReference type="InterPro" id="IPR035247">
    <property type="entry name" value="PRMT5_TIM"/>
</dbReference>
<feature type="domain" description="PRMT5 arginine-N-methyltransferase" evidence="9">
    <location>
        <begin position="103"/>
        <end position="271"/>
    </location>
</feature>
<gene>
    <name evidence="12" type="ORF">DPMN_126207</name>
</gene>
<evidence type="ECO:0000259" key="11">
    <source>
        <dbReference type="Pfam" id="PF17286"/>
    </source>
</evidence>
<feature type="active site" description="Proton donor/acceptor" evidence="5">
    <location>
        <position position="251"/>
    </location>
</feature>
<evidence type="ECO:0000256" key="5">
    <source>
        <dbReference type="PIRSR" id="PIRSR015894-1"/>
    </source>
</evidence>
<proteinExistence type="predicted"/>
<evidence type="ECO:0000256" key="3">
    <source>
        <dbReference type="ARBA" id="ARBA00022679"/>
    </source>
</evidence>
<reference evidence="12" key="1">
    <citation type="journal article" date="2019" name="bioRxiv">
        <title>The Genome of the Zebra Mussel, Dreissena polymorpha: A Resource for Invasive Species Research.</title>
        <authorList>
            <person name="McCartney M.A."/>
            <person name="Auch B."/>
            <person name="Kono T."/>
            <person name="Mallez S."/>
            <person name="Zhang Y."/>
            <person name="Obille A."/>
            <person name="Becker A."/>
            <person name="Abrahante J.E."/>
            <person name="Garbe J."/>
            <person name="Badalamenti J.P."/>
            <person name="Herman A."/>
            <person name="Mangelson H."/>
            <person name="Liachko I."/>
            <person name="Sullivan S."/>
            <person name="Sone E.D."/>
            <person name="Koren S."/>
            <person name="Silverstein K.A.T."/>
            <person name="Beckman K.B."/>
            <person name="Gohl D.M."/>
        </authorList>
    </citation>
    <scope>NUCLEOTIDE SEQUENCE</scope>
    <source>
        <strain evidence="12">Duluth1</strain>
        <tissue evidence="12">Whole animal</tissue>
    </source>
</reference>
<dbReference type="PROSITE" id="PS51678">
    <property type="entry name" value="SAM_MT_PRMT"/>
    <property type="match status" value="1"/>
</dbReference>
<dbReference type="PIRSF" id="PIRSF015894">
    <property type="entry name" value="Skb1_MeTrfase"/>
    <property type="match status" value="1"/>
</dbReference>
<dbReference type="SUPFAM" id="SSF53335">
    <property type="entry name" value="S-adenosyl-L-methionine-dependent methyltransferases"/>
    <property type="match status" value="1"/>
</dbReference>
<name>A0A9D4H2X1_DREPO</name>
<keyword evidence="4 6" id="KW-0949">S-adenosyl-L-methionine</keyword>
<evidence type="ECO:0000256" key="1">
    <source>
        <dbReference type="ARBA" id="ARBA00018777"/>
    </source>
</evidence>
<dbReference type="AlphaFoldDB" id="A0A9D4H2X1"/>
<dbReference type="Gene3D" id="3.40.50.150">
    <property type="entry name" value="Vaccinia Virus protein VP39"/>
    <property type="match status" value="1"/>
</dbReference>
<accession>A0A9D4H2X1</accession>
<dbReference type="Pfam" id="PF17285">
    <property type="entry name" value="PRMT5_TIM"/>
    <property type="match status" value="1"/>
</dbReference>
<evidence type="ECO:0000313" key="13">
    <source>
        <dbReference type="Proteomes" id="UP000828390"/>
    </source>
</evidence>
<keyword evidence="3 8" id="KW-0808">Transferase</keyword>
<dbReference type="GO" id="GO:0005829">
    <property type="term" value="C:cytosol"/>
    <property type="evidence" value="ECO:0007669"/>
    <property type="project" value="TreeGrafter"/>
</dbReference>
<feature type="site" description="Critical for specifying symmetric addition of methyl groups" evidence="7">
    <location>
        <position position="133"/>
    </location>
</feature>
<evidence type="ECO:0000256" key="8">
    <source>
        <dbReference type="PROSITE-ProRule" id="PRU01015"/>
    </source>
</evidence>
<dbReference type="GO" id="GO:0006355">
    <property type="term" value="P:regulation of DNA-templated transcription"/>
    <property type="evidence" value="ECO:0007669"/>
    <property type="project" value="TreeGrafter"/>
</dbReference>
<dbReference type="PANTHER" id="PTHR10738">
    <property type="entry name" value="PROTEIN ARGININE N-METHYLTRANSFERASE 5"/>
    <property type="match status" value="1"/>
</dbReference>
<dbReference type="GO" id="GO:0016274">
    <property type="term" value="F:protein-arginine N-methyltransferase activity"/>
    <property type="evidence" value="ECO:0007669"/>
    <property type="project" value="InterPro"/>
</dbReference>
<dbReference type="Pfam" id="PF17286">
    <property type="entry name" value="PRMT5_C"/>
    <property type="match status" value="1"/>
</dbReference>
<dbReference type="PANTHER" id="PTHR10738:SF0">
    <property type="entry name" value="PROTEIN ARGININE N-METHYLTRANSFERASE 5"/>
    <property type="match status" value="1"/>
</dbReference>
<dbReference type="Pfam" id="PF05185">
    <property type="entry name" value="PRMT5"/>
    <property type="match status" value="1"/>
</dbReference>
<protein>
    <recommendedName>
        <fullName evidence="1">Protein arginine N-methyltransferase 5</fullName>
    </recommendedName>
</protein>
<evidence type="ECO:0000259" key="9">
    <source>
        <dbReference type="Pfam" id="PF05185"/>
    </source>
</evidence>
<dbReference type="InterPro" id="IPR035075">
    <property type="entry name" value="PRMT5"/>
</dbReference>
<dbReference type="InterPro" id="IPR035248">
    <property type="entry name" value="PRMT5_C"/>
</dbReference>
<evidence type="ECO:0000259" key="10">
    <source>
        <dbReference type="Pfam" id="PF17285"/>
    </source>
</evidence>
<dbReference type="Gene3D" id="3.20.20.150">
    <property type="entry name" value="Divalent-metal-dependent TIM barrel enzymes"/>
    <property type="match status" value="1"/>
</dbReference>
<feature type="binding site" evidence="6">
    <location>
        <position position="130"/>
    </location>
    <ligand>
        <name>S-adenosyl-L-methionine</name>
        <dbReference type="ChEBI" id="CHEBI:59789"/>
    </ligand>
</feature>
<feature type="active site" description="Proton donor/acceptor" evidence="5">
    <location>
        <position position="242"/>
    </location>
</feature>
<keyword evidence="2 8" id="KW-0489">Methyltransferase</keyword>
<feature type="domain" description="PRMT5 TIM barrel" evidence="10">
    <location>
        <begin position="1"/>
        <end position="95"/>
    </location>
</feature>
<dbReference type="InterPro" id="IPR025799">
    <property type="entry name" value="Arg_MeTrfase"/>
</dbReference>
<feature type="binding site" evidence="6">
    <location>
        <begin position="226"/>
        <end position="227"/>
    </location>
    <ligand>
        <name>S-adenosyl-L-methionine</name>
        <dbReference type="ChEBI" id="CHEBI:59789"/>
    </ligand>
</feature>
<dbReference type="FunFam" id="3.40.50.150:FF:000029">
    <property type="entry name" value="Protein arginine N-methyltransferase 5"/>
    <property type="match status" value="1"/>
</dbReference>
<evidence type="ECO:0000313" key="12">
    <source>
        <dbReference type="EMBL" id="KAH3824372.1"/>
    </source>
</evidence>
<dbReference type="GO" id="GO:0032259">
    <property type="term" value="P:methylation"/>
    <property type="evidence" value="ECO:0007669"/>
    <property type="project" value="UniProtKB-KW"/>
</dbReference>
<dbReference type="Gene3D" id="2.70.160.11">
    <property type="entry name" value="Hnrnp arginine n-methyltransferase1"/>
    <property type="match status" value="1"/>
</dbReference>
<comment type="caution">
    <text evidence="12">The sequence shown here is derived from an EMBL/GenBank/DDBJ whole genome shotgun (WGS) entry which is preliminary data.</text>
</comment>
<dbReference type="GO" id="GO:0005634">
    <property type="term" value="C:nucleus"/>
    <property type="evidence" value="ECO:0007669"/>
    <property type="project" value="TreeGrafter"/>
</dbReference>
<dbReference type="InterPro" id="IPR007857">
    <property type="entry name" value="Arg_MeTrfase_PRMT5"/>
</dbReference>
<evidence type="ECO:0000256" key="4">
    <source>
        <dbReference type="ARBA" id="ARBA00022691"/>
    </source>
</evidence>
<feature type="binding site" evidence="6">
    <location>
        <begin position="139"/>
        <end position="140"/>
    </location>
    <ligand>
        <name>S-adenosyl-L-methionine</name>
        <dbReference type="ChEBI" id="CHEBI:59789"/>
    </ligand>
</feature>
<dbReference type="InterPro" id="IPR029063">
    <property type="entry name" value="SAM-dependent_MTases_sf"/>
</dbReference>
<reference evidence="12" key="2">
    <citation type="submission" date="2020-11" db="EMBL/GenBank/DDBJ databases">
        <authorList>
            <person name="McCartney M.A."/>
            <person name="Auch B."/>
            <person name="Kono T."/>
            <person name="Mallez S."/>
            <person name="Becker A."/>
            <person name="Gohl D.M."/>
            <person name="Silverstein K.A.T."/>
            <person name="Koren S."/>
            <person name="Bechman K.B."/>
            <person name="Herman A."/>
            <person name="Abrahante J.E."/>
            <person name="Garbe J."/>
        </authorList>
    </citation>
    <scope>NUCLEOTIDE SEQUENCE</scope>
    <source>
        <strain evidence="12">Duluth1</strain>
        <tissue evidence="12">Whole animal</tissue>
    </source>
</reference>
<evidence type="ECO:0000256" key="2">
    <source>
        <dbReference type="ARBA" id="ARBA00022603"/>
    </source>
</evidence>
<dbReference type="EMBL" id="JAIWYP010000005">
    <property type="protein sequence ID" value="KAH3824372.1"/>
    <property type="molecule type" value="Genomic_DNA"/>
</dbReference>